<feature type="transmembrane region" description="Helical" evidence="8">
    <location>
        <begin position="271"/>
        <end position="298"/>
    </location>
</feature>
<accession>A0A847VE06</accession>
<dbReference type="PANTHER" id="PTHR21716:SF53">
    <property type="entry name" value="PERMEASE PERM-RELATED"/>
    <property type="match status" value="1"/>
</dbReference>
<feature type="transmembrane region" description="Helical" evidence="8">
    <location>
        <begin position="173"/>
        <end position="196"/>
    </location>
</feature>
<evidence type="ECO:0000256" key="3">
    <source>
        <dbReference type="ARBA" id="ARBA00022448"/>
    </source>
</evidence>
<dbReference type="Proteomes" id="UP000564033">
    <property type="component" value="Unassembled WGS sequence"/>
</dbReference>
<name>A0A847VE06_9BACT</name>
<protein>
    <submittedName>
        <fullName evidence="9">AI-2E family transporter</fullName>
    </submittedName>
</protein>
<keyword evidence="7 8" id="KW-0472">Membrane</keyword>
<feature type="transmembrane region" description="Helical" evidence="8">
    <location>
        <begin position="310"/>
        <end position="333"/>
    </location>
</feature>
<feature type="transmembrane region" description="Helical" evidence="8">
    <location>
        <begin position="229"/>
        <end position="251"/>
    </location>
</feature>
<dbReference type="AlphaFoldDB" id="A0A847VE06"/>
<evidence type="ECO:0000256" key="8">
    <source>
        <dbReference type="SAM" id="Phobius"/>
    </source>
</evidence>
<evidence type="ECO:0000256" key="5">
    <source>
        <dbReference type="ARBA" id="ARBA00022692"/>
    </source>
</evidence>
<sequence>MAKEESEIELEQSINPKQKTTVVIELSWKIILLLLIIFSVLFRSQQIITVLLYLFLSLVFMSAAFPAVNWLIEKKVSKRLAIFLTYLFGIIIILGVISVIVIPFSSQVDKLFSVIPLWTEKLATMLEKFSIFGRKIEISTLYGIVNDWLERVSIIERFGEVASTFEGVATGGFLFVISLITSIYLISEHSFLLDLLMRKIVSDEKRNRVKKLVLDLEYKLGRWLLGQGLISSITAIYCGIILTILKVPFALPLAIFTGFMDIIPSLGATVAGFVISLVALITVGPMSALILLASFILYQPIQNGFIIPKVLGNVIGLKPFFVFFAAIIALIFFGVPGGIIAVPAVVISQIVYEFYVDLQKLQAKGSI</sequence>
<keyword evidence="5 8" id="KW-0812">Transmembrane</keyword>
<reference evidence="9 10" key="1">
    <citation type="journal article" date="2020" name="Biotechnol. Biofuels">
        <title>New insights from the biogas microbiome by comprehensive genome-resolved metagenomics of nearly 1600 species originating from multiple anaerobic digesters.</title>
        <authorList>
            <person name="Campanaro S."/>
            <person name="Treu L."/>
            <person name="Rodriguez-R L.M."/>
            <person name="Kovalovszki A."/>
            <person name="Ziels R.M."/>
            <person name="Maus I."/>
            <person name="Zhu X."/>
            <person name="Kougias P.G."/>
            <person name="Basile A."/>
            <person name="Luo G."/>
            <person name="Schluter A."/>
            <person name="Konstantinidis K.T."/>
            <person name="Angelidaki I."/>
        </authorList>
    </citation>
    <scope>NUCLEOTIDE SEQUENCE [LARGE SCALE GENOMIC DNA]</scope>
    <source>
        <strain evidence="9">AS19jrsBPTG_9</strain>
    </source>
</reference>
<evidence type="ECO:0000256" key="1">
    <source>
        <dbReference type="ARBA" id="ARBA00004651"/>
    </source>
</evidence>
<feature type="transmembrane region" description="Helical" evidence="8">
    <location>
        <begin position="21"/>
        <end position="41"/>
    </location>
</feature>
<keyword evidence="6 8" id="KW-1133">Transmembrane helix</keyword>
<gene>
    <name evidence="9" type="ORF">GX888_03150</name>
</gene>
<dbReference type="EMBL" id="JAAZIL010000079">
    <property type="protein sequence ID" value="NLZ24711.1"/>
    <property type="molecule type" value="Genomic_DNA"/>
</dbReference>
<dbReference type="Pfam" id="PF01594">
    <property type="entry name" value="AI-2E_transport"/>
    <property type="match status" value="1"/>
</dbReference>
<feature type="transmembrane region" description="Helical" evidence="8">
    <location>
        <begin position="47"/>
        <end position="68"/>
    </location>
</feature>
<comment type="subcellular location">
    <subcellularLocation>
        <location evidence="1">Cell membrane</location>
        <topology evidence="1">Multi-pass membrane protein</topology>
    </subcellularLocation>
</comment>
<dbReference type="PANTHER" id="PTHR21716">
    <property type="entry name" value="TRANSMEMBRANE PROTEIN"/>
    <property type="match status" value="1"/>
</dbReference>
<evidence type="ECO:0000256" key="4">
    <source>
        <dbReference type="ARBA" id="ARBA00022475"/>
    </source>
</evidence>
<keyword evidence="3" id="KW-0813">Transport</keyword>
<feature type="transmembrane region" description="Helical" evidence="8">
    <location>
        <begin position="80"/>
        <end position="104"/>
    </location>
</feature>
<proteinExistence type="inferred from homology"/>
<evidence type="ECO:0000313" key="10">
    <source>
        <dbReference type="Proteomes" id="UP000564033"/>
    </source>
</evidence>
<comment type="caution">
    <text evidence="9">The sequence shown here is derived from an EMBL/GenBank/DDBJ whole genome shotgun (WGS) entry which is preliminary data.</text>
</comment>
<organism evidence="9 10">
    <name type="scientific">Candidatus Dojkabacteria bacterium</name>
    <dbReference type="NCBI Taxonomy" id="2099670"/>
    <lineage>
        <taxon>Bacteria</taxon>
        <taxon>Candidatus Dojkabacteria</taxon>
    </lineage>
</organism>
<dbReference type="InterPro" id="IPR002549">
    <property type="entry name" value="AI-2E-like"/>
</dbReference>
<keyword evidence="4" id="KW-1003">Cell membrane</keyword>
<feature type="transmembrane region" description="Helical" evidence="8">
    <location>
        <begin position="339"/>
        <end position="356"/>
    </location>
</feature>
<evidence type="ECO:0000256" key="2">
    <source>
        <dbReference type="ARBA" id="ARBA00009773"/>
    </source>
</evidence>
<evidence type="ECO:0000256" key="7">
    <source>
        <dbReference type="ARBA" id="ARBA00023136"/>
    </source>
</evidence>
<comment type="similarity">
    <text evidence="2">Belongs to the autoinducer-2 exporter (AI-2E) (TC 2.A.86) family.</text>
</comment>
<dbReference type="GO" id="GO:0055085">
    <property type="term" value="P:transmembrane transport"/>
    <property type="evidence" value="ECO:0007669"/>
    <property type="project" value="TreeGrafter"/>
</dbReference>
<evidence type="ECO:0000313" key="9">
    <source>
        <dbReference type="EMBL" id="NLZ24711.1"/>
    </source>
</evidence>
<dbReference type="GO" id="GO:0005886">
    <property type="term" value="C:plasma membrane"/>
    <property type="evidence" value="ECO:0007669"/>
    <property type="project" value="UniProtKB-SubCell"/>
</dbReference>
<evidence type="ECO:0000256" key="6">
    <source>
        <dbReference type="ARBA" id="ARBA00022989"/>
    </source>
</evidence>